<dbReference type="PANTHER" id="PTHR45138:SF9">
    <property type="entry name" value="DIGUANYLATE CYCLASE DGCM-RELATED"/>
    <property type="match status" value="1"/>
</dbReference>
<dbReference type="SMART" id="SM00267">
    <property type="entry name" value="GGDEF"/>
    <property type="match status" value="1"/>
</dbReference>
<gene>
    <name evidence="4" type="ordered locus">Hipma_0284</name>
</gene>
<evidence type="ECO:0000313" key="5">
    <source>
        <dbReference type="Proteomes" id="UP000008139"/>
    </source>
</evidence>
<organism evidence="4 5">
    <name type="scientific">Hippea maritima (strain ATCC 700847 / DSM 10411 / MH2)</name>
    <dbReference type="NCBI Taxonomy" id="760142"/>
    <lineage>
        <taxon>Bacteria</taxon>
        <taxon>Pseudomonadati</taxon>
        <taxon>Campylobacterota</taxon>
        <taxon>Desulfurellia</taxon>
        <taxon>Desulfurellales</taxon>
        <taxon>Hippeaceae</taxon>
        <taxon>Hippea</taxon>
    </lineage>
</organism>
<dbReference type="EMBL" id="CP002606">
    <property type="protein sequence ID" value="AEA33261.1"/>
    <property type="molecule type" value="Genomic_DNA"/>
</dbReference>
<dbReference type="SUPFAM" id="SSF55073">
    <property type="entry name" value="Nucleotide cyclase"/>
    <property type="match status" value="1"/>
</dbReference>
<name>F2LXZ6_HIPMA</name>
<dbReference type="InterPro" id="IPR050469">
    <property type="entry name" value="Diguanylate_Cyclase"/>
</dbReference>
<accession>F2LXZ6</accession>
<dbReference type="EC" id="2.7.7.65" evidence="1"/>
<evidence type="ECO:0000256" key="2">
    <source>
        <dbReference type="ARBA" id="ARBA00034247"/>
    </source>
</evidence>
<dbReference type="InterPro" id="IPR000160">
    <property type="entry name" value="GGDEF_dom"/>
</dbReference>
<sequence length="174" mass="20020">MAQKNKIIQLHEEAVRDPLTGLFNRRYMNLLAEIEFKKTKRYSHPLSVLMIDIDHFKNINDKYGHKLGDLVLKHVAHEIKNHIRSSDIPIRYGGEEFVIILPNTTKESAFILAERIRNHIAATPIFVDGMEIRCTVSIGASSMEDCPETFEELVNNSDKKMYLAKQSGRNRTII</sequence>
<dbReference type="Proteomes" id="UP000008139">
    <property type="component" value="Chromosome"/>
</dbReference>
<dbReference type="PROSITE" id="PS50887">
    <property type="entry name" value="GGDEF"/>
    <property type="match status" value="1"/>
</dbReference>
<dbReference type="InParanoid" id="F2LXZ6"/>
<dbReference type="FunCoup" id="F2LXZ6">
    <property type="interactions" value="69"/>
</dbReference>
<evidence type="ECO:0000313" key="4">
    <source>
        <dbReference type="EMBL" id="AEA33261.1"/>
    </source>
</evidence>
<dbReference type="CDD" id="cd01949">
    <property type="entry name" value="GGDEF"/>
    <property type="match status" value="1"/>
</dbReference>
<dbReference type="Pfam" id="PF00990">
    <property type="entry name" value="GGDEF"/>
    <property type="match status" value="1"/>
</dbReference>
<dbReference type="AlphaFoldDB" id="F2LXZ6"/>
<reference evidence="5" key="2">
    <citation type="submission" date="2011-03" db="EMBL/GenBank/DDBJ databases">
        <title>The complete genome of Hippea maritima DSM 10411.</title>
        <authorList>
            <consortium name="US DOE Joint Genome Institute (JGI-PGF)"/>
            <person name="Lucas S."/>
            <person name="Copeland A."/>
            <person name="Lapidus A."/>
            <person name="Bruce D."/>
            <person name="Goodwin L."/>
            <person name="Pitluck S."/>
            <person name="Peters L."/>
            <person name="Kyrpides N."/>
            <person name="Mavromatis K."/>
            <person name="Pagani I."/>
            <person name="Ivanova N."/>
            <person name="Mikhailova N."/>
            <person name="Lu M."/>
            <person name="Detter J.C."/>
            <person name="Tapia R."/>
            <person name="Han C."/>
            <person name="Land M."/>
            <person name="Hauser L."/>
            <person name="Markowitz V."/>
            <person name="Cheng J.-F."/>
            <person name="Hugenholtz P."/>
            <person name="Woyke T."/>
            <person name="Wu D."/>
            <person name="Spring S."/>
            <person name="Schroeder M."/>
            <person name="Brambilla E."/>
            <person name="Klenk H.-P."/>
            <person name="Eisen J.A."/>
        </authorList>
    </citation>
    <scope>NUCLEOTIDE SEQUENCE [LARGE SCALE GENOMIC DNA]</scope>
    <source>
        <strain evidence="5">ATCC 700847 / DSM 10411 / MH2</strain>
    </source>
</reference>
<dbReference type="GO" id="GO:1902201">
    <property type="term" value="P:negative regulation of bacterial-type flagellum-dependent cell motility"/>
    <property type="evidence" value="ECO:0007669"/>
    <property type="project" value="TreeGrafter"/>
</dbReference>
<proteinExistence type="predicted"/>
<protein>
    <recommendedName>
        <fullName evidence="1">diguanylate cyclase</fullName>
        <ecNumber evidence="1">2.7.7.65</ecNumber>
    </recommendedName>
</protein>
<dbReference type="GO" id="GO:0005886">
    <property type="term" value="C:plasma membrane"/>
    <property type="evidence" value="ECO:0007669"/>
    <property type="project" value="TreeGrafter"/>
</dbReference>
<dbReference type="NCBIfam" id="TIGR00254">
    <property type="entry name" value="GGDEF"/>
    <property type="match status" value="1"/>
</dbReference>
<dbReference type="Gene3D" id="3.30.70.270">
    <property type="match status" value="1"/>
</dbReference>
<dbReference type="GO" id="GO:0052621">
    <property type="term" value="F:diguanylate cyclase activity"/>
    <property type="evidence" value="ECO:0007669"/>
    <property type="project" value="UniProtKB-EC"/>
</dbReference>
<dbReference type="InterPro" id="IPR043128">
    <property type="entry name" value="Rev_trsase/Diguanyl_cyclase"/>
</dbReference>
<dbReference type="KEGG" id="hmr:Hipma_0284"/>
<evidence type="ECO:0000256" key="1">
    <source>
        <dbReference type="ARBA" id="ARBA00012528"/>
    </source>
</evidence>
<comment type="catalytic activity">
    <reaction evidence="2">
        <text>2 GTP = 3',3'-c-di-GMP + 2 diphosphate</text>
        <dbReference type="Rhea" id="RHEA:24898"/>
        <dbReference type="ChEBI" id="CHEBI:33019"/>
        <dbReference type="ChEBI" id="CHEBI:37565"/>
        <dbReference type="ChEBI" id="CHEBI:58805"/>
        <dbReference type="EC" id="2.7.7.65"/>
    </reaction>
</comment>
<dbReference type="PANTHER" id="PTHR45138">
    <property type="entry name" value="REGULATORY COMPONENTS OF SENSORY TRANSDUCTION SYSTEM"/>
    <property type="match status" value="1"/>
</dbReference>
<dbReference type="eggNOG" id="COG3706">
    <property type="taxonomic scope" value="Bacteria"/>
</dbReference>
<dbReference type="GO" id="GO:0043709">
    <property type="term" value="P:cell adhesion involved in single-species biofilm formation"/>
    <property type="evidence" value="ECO:0007669"/>
    <property type="project" value="TreeGrafter"/>
</dbReference>
<dbReference type="InterPro" id="IPR029787">
    <property type="entry name" value="Nucleotide_cyclase"/>
</dbReference>
<feature type="domain" description="GGDEF" evidence="3">
    <location>
        <begin position="44"/>
        <end position="174"/>
    </location>
</feature>
<keyword evidence="5" id="KW-1185">Reference proteome</keyword>
<dbReference type="STRING" id="760142.Hipma_0284"/>
<dbReference type="FunFam" id="3.30.70.270:FF:000001">
    <property type="entry name" value="Diguanylate cyclase domain protein"/>
    <property type="match status" value="1"/>
</dbReference>
<dbReference type="HOGENOM" id="CLU_000445_11_16_7"/>
<evidence type="ECO:0000259" key="3">
    <source>
        <dbReference type="PROSITE" id="PS50887"/>
    </source>
</evidence>
<reference evidence="4 5" key="1">
    <citation type="journal article" date="2011" name="Stand. Genomic Sci.">
        <title>Complete genome sequence of the thermophilic sulfur-reducer Hippea maritima type strain (MH(2)).</title>
        <authorList>
            <person name="Huntemann M."/>
            <person name="Lu M."/>
            <person name="Nolan M."/>
            <person name="Lapidus A."/>
            <person name="Lucas S."/>
            <person name="Hammon N."/>
            <person name="Deshpande S."/>
            <person name="Cheng J.F."/>
            <person name="Tapia R."/>
            <person name="Han C."/>
            <person name="Goodwin L."/>
            <person name="Pitluck S."/>
            <person name="Liolios K."/>
            <person name="Pagani I."/>
            <person name="Ivanova N."/>
            <person name="Ovchinikova G."/>
            <person name="Pati A."/>
            <person name="Chen A."/>
            <person name="Palaniappan K."/>
            <person name="Land M."/>
            <person name="Hauser L."/>
            <person name="Jeffries C.D."/>
            <person name="Detter J.C."/>
            <person name="Brambilla E.M."/>
            <person name="Rohde M."/>
            <person name="Spring S."/>
            <person name="Goker M."/>
            <person name="Woyke T."/>
            <person name="Bristow J."/>
            <person name="Eisen J.A."/>
            <person name="Markowitz V."/>
            <person name="Hugenholtz P."/>
            <person name="Kyrpides N.C."/>
            <person name="Klenk H.P."/>
            <person name="Mavromatis K."/>
        </authorList>
    </citation>
    <scope>NUCLEOTIDE SEQUENCE [LARGE SCALE GENOMIC DNA]</scope>
    <source>
        <strain evidence="5">ATCC 700847 / DSM 10411 / MH2</strain>
    </source>
</reference>